<evidence type="ECO:0000256" key="1">
    <source>
        <dbReference type="ARBA" id="ARBA00005495"/>
    </source>
</evidence>
<keyword evidence="4" id="KW-0456">Lyase</keyword>
<dbReference type="Proteomes" id="UP001201262">
    <property type="component" value="Unassembled WGS sequence"/>
</dbReference>
<dbReference type="PANTHER" id="PTHR33337">
    <property type="entry name" value="GFA DOMAIN-CONTAINING PROTEIN"/>
    <property type="match status" value="1"/>
</dbReference>
<comment type="similarity">
    <text evidence="1">Belongs to the Gfa family.</text>
</comment>
<name>A0AAD4Q5Y2_9EURO</name>
<protein>
    <submittedName>
        <fullName evidence="6">Mss4-like protein</fullName>
    </submittedName>
</protein>
<keyword evidence="2" id="KW-0479">Metal-binding</keyword>
<proteinExistence type="inferred from homology"/>
<keyword evidence="3" id="KW-0862">Zinc</keyword>
<evidence type="ECO:0000313" key="7">
    <source>
        <dbReference type="Proteomes" id="UP001201262"/>
    </source>
</evidence>
<dbReference type="AlphaFoldDB" id="A0AAD4Q5Y2"/>
<comment type="caution">
    <text evidence="6">The sequence shown here is derived from an EMBL/GenBank/DDBJ whole genome shotgun (WGS) entry which is preliminary data.</text>
</comment>
<dbReference type="InterPro" id="IPR011057">
    <property type="entry name" value="Mss4-like_sf"/>
</dbReference>
<dbReference type="EMBL" id="JAJTJA010000001">
    <property type="protein sequence ID" value="KAH8704802.1"/>
    <property type="molecule type" value="Genomic_DNA"/>
</dbReference>
<dbReference type="InterPro" id="IPR006913">
    <property type="entry name" value="CENP-V/GFA"/>
</dbReference>
<dbReference type="Gene3D" id="3.90.1590.10">
    <property type="entry name" value="glutathione-dependent formaldehyde- activating enzyme (gfa)"/>
    <property type="match status" value="1"/>
</dbReference>
<evidence type="ECO:0000256" key="4">
    <source>
        <dbReference type="ARBA" id="ARBA00023239"/>
    </source>
</evidence>
<evidence type="ECO:0000256" key="3">
    <source>
        <dbReference type="ARBA" id="ARBA00022833"/>
    </source>
</evidence>
<accession>A0AAD4Q5Y2</accession>
<dbReference type="Pfam" id="PF04828">
    <property type="entry name" value="GFA"/>
    <property type="match status" value="1"/>
</dbReference>
<sequence length="148" mass="16388">MSVQAPLNGSCSCGKITYRINLSAHDVLPKIVLCHCYACKTNTGSSFSTNIIVSGLEFLKDLPKVYLDPADGGRHCRRQFCGDCGTPLTSQSQEGGPVFAVKWGTLDKNSRDRIDTVELEIYVKRRDLWLKQIEGDDKGVVRMEEGMS</sequence>
<organism evidence="6 7">
    <name type="scientific">Talaromyces proteolyticus</name>
    <dbReference type="NCBI Taxonomy" id="1131652"/>
    <lineage>
        <taxon>Eukaryota</taxon>
        <taxon>Fungi</taxon>
        <taxon>Dikarya</taxon>
        <taxon>Ascomycota</taxon>
        <taxon>Pezizomycotina</taxon>
        <taxon>Eurotiomycetes</taxon>
        <taxon>Eurotiomycetidae</taxon>
        <taxon>Eurotiales</taxon>
        <taxon>Trichocomaceae</taxon>
        <taxon>Talaromyces</taxon>
        <taxon>Talaromyces sect. Bacilispori</taxon>
    </lineage>
</organism>
<keyword evidence="7" id="KW-1185">Reference proteome</keyword>
<evidence type="ECO:0000313" key="6">
    <source>
        <dbReference type="EMBL" id="KAH8704802.1"/>
    </source>
</evidence>
<feature type="domain" description="CENP-V/GFA" evidence="5">
    <location>
        <begin position="7"/>
        <end position="134"/>
    </location>
</feature>
<dbReference type="GO" id="GO:0016846">
    <property type="term" value="F:carbon-sulfur lyase activity"/>
    <property type="evidence" value="ECO:0007669"/>
    <property type="project" value="InterPro"/>
</dbReference>
<dbReference type="SUPFAM" id="SSF51316">
    <property type="entry name" value="Mss4-like"/>
    <property type="match status" value="1"/>
</dbReference>
<evidence type="ECO:0000256" key="2">
    <source>
        <dbReference type="ARBA" id="ARBA00022723"/>
    </source>
</evidence>
<evidence type="ECO:0000259" key="5">
    <source>
        <dbReference type="PROSITE" id="PS51891"/>
    </source>
</evidence>
<dbReference type="RefSeq" id="XP_046077423.1">
    <property type="nucleotide sequence ID" value="XM_046209822.1"/>
</dbReference>
<dbReference type="GeneID" id="70240109"/>
<reference evidence="6" key="1">
    <citation type="submission" date="2021-12" db="EMBL/GenBank/DDBJ databases">
        <title>Convergent genome expansion in fungi linked to evolution of root-endophyte symbiosis.</title>
        <authorList>
            <consortium name="DOE Joint Genome Institute"/>
            <person name="Ke Y.-H."/>
            <person name="Bonito G."/>
            <person name="Liao H.-L."/>
            <person name="Looney B."/>
            <person name="Rojas-Flechas A."/>
            <person name="Nash J."/>
            <person name="Hameed K."/>
            <person name="Schadt C."/>
            <person name="Martin F."/>
            <person name="Crous P.W."/>
            <person name="Miettinen O."/>
            <person name="Magnuson J.K."/>
            <person name="Labbe J."/>
            <person name="Jacobson D."/>
            <person name="Doktycz M.J."/>
            <person name="Veneault-Fourrey C."/>
            <person name="Kuo A."/>
            <person name="Mondo S."/>
            <person name="Calhoun S."/>
            <person name="Riley R."/>
            <person name="Ohm R."/>
            <person name="LaButti K."/>
            <person name="Andreopoulos B."/>
            <person name="Pangilinan J."/>
            <person name="Nolan M."/>
            <person name="Tritt A."/>
            <person name="Clum A."/>
            <person name="Lipzen A."/>
            <person name="Daum C."/>
            <person name="Barry K."/>
            <person name="Grigoriev I.V."/>
            <person name="Vilgalys R."/>
        </authorList>
    </citation>
    <scope>NUCLEOTIDE SEQUENCE</scope>
    <source>
        <strain evidence="6">PMI_201</strain>
    </source>
</reference>
<dbReference type="PROSITE" id="PS51891">
    <property type="entry name" value="CENP_V_GFA"/>
    <property type="match status" value="1"/>
</dbReference>
<gene>
    <name evidence="6" type="ORF">BGW36DRAFT_1953</name>
</gene>
<dbReference type="PANTHER" id="PTHR33337:SF36">
    <property type="entry name" value="DUF636 DOMAIN PROTEIN (AFU_ORTHOLOGUE AFUA_3G01340)"/>
    <property type="match status" value="1"/>
</dbReference>
<dbReference type="GO" id="GO:0046872">
    <property type="term" value="F:metal ion binding"/>
    <property type="evidence" value="ECO:0007669"/>
    <property type="project" value="UniProtKB-KW"/>
</dbReference>